<dbReference type="InterPro" id="IPR012312">
    <property type="entry name" value="Hemerythrin-like"/>
</dbReference>
<dbReference type="PANTHER" id="PTHR39966:SF1">
    <property type="entry name" value="HEMERYTHRIN-LIKE DOMAIN-CONTAINING PROTEIN"/>
    <property type="match status" value="1"/>
</dbReference>
<evidence type="ECO:0000313" key="3">
    <source>
        <dbReference type="Proteomes" id="UP001239019"/>
    </source>
</evidence>
<name>A0ABU0W3S2_9GAMM</name>
<dbReference type="PANTHER" id="PTHR39966">
    <property type="entry name" value="BLL2471 PROTEIN-RELATED"/>
    <property type="match status" value="1"/>
</dbReference>
<dbReference type="Pfam" id="PF01814">
    <property type="entry name" value="Hemerythrin"/>
    <property type="match status" value="1"/>
</dbReference>
<keyword evidence="3" id="KW-1185">Reference proteome</keyword>
<sequence length="186" mass="21931">MSRAIEQLQADHRAFTRLIEHMESAMERCLQGDDIDLMLMSEFVDYCSGHADDFHHPLEDRVFDRLLARDPGLGPIIRQLEQEHLHLRWATRELRDMLEAVNSVDYVRRDRFLEALGEYLGLFHHHISTEEERLFRRADRLLTEEDVRQLDAWLDSAPVTAFARRDGNDFQRLDPLLHAVEPTTTR</sequence>
<dbReference type="Gene3D" id="1.20.120.520">
    <property type="entry name" value="nmb1532 protein domain like"/>
    <property type="match status" value="1"/>
</dbReference>
<evidence type="ECO:0000259" key="1">
    <source>
        <dbReference type="Pfam" id="PF01814"/>
    </source>
</evidence>
<dbReference type="RefSeq" id="WP_306727149.1">
    <property type="nucleotide sequence ID" value="NZ_JAVDDT010000001.1"/>
</dbReference>
<dbReference type="Proteomes" id="UP001239019">
    <property type="component" value="Unassembled WGS sequence"/>
</dbReference>
<reference evidence="2 3" key="1">
    <citation type="submission" date="2023-08" db="EMBL/GenBank/DDBJ databases">
        <title>Whole-genome sequencing of halo(alkali)philic microorganisms from hypersaline lakes.</title>
        <authorList>
            <person name="Sorokin D.Y."/>
            <person name="Abbas B."/>
            <person name="Merkel A.Y."/>
        </authorList>
    </citation>
    <scope>NUCLEOTIDE SEQUENCE [LARGE SCALE GENOMIC DNA]</scope>
    <source>
        <strain evidence="2 3">AB-CW4</strain>
    </source>
</reference>
<accession>A0ABU0W3S2</accession>
<protein>
    <submittedName>
        <fullName evidence="2">Hemerythrin domain-containing protein</fullName>
    </submittedName>
</protein>
<feature type="domain" description="Hemerythrin-like" evidence="1">
    <location>
        <begin position="4"/>
        <end position="137"/>
    </location>
</feature>
<proteinExistence type="predicted"/>
<dbReference type="EMBL" id="JAVDDT010000001">
    <property type="protein sequence ID" value="MDQ2068667.1"/>
    <property type="molecule type" value="Genomic_DNA"/>
</dbReference>
<organism evidence="2 3">
    <name type="scientific">Natronospira bacteriovora</name>
    <dbReference type="NCBI Taxonomy" id="3069753"/>
    <lineage>
        <taxon>Bacteria</taxon>
        <taxon>Pseudomonadati</taxon>
        <taxon>Pseudomonadota</taxon>
        <taxon>Gammaproteobacteria</taxon>
        <taxon>Natronospirales</taxon>
        <taxon>Natronospiraceae</taxon>
        <taxon>Natronospira</taxon>
    </lineage>
</organism>
<evidence type="ECO:0000313" key="2">
    <source>
        <dbReference type="EMBL" id="MDQ2068667.1"/>
    </source>
</evidence>
<comment type="caution">
    <text evidence="2">The sequence shown here is derived from an EMBL/GenBank/DDBJ whole genome shotgun (WGS) entry which is preliminary data.</text>
</comment>
<gene>
    <name evidence="2" type="ORF">RBH19_02110</name>
</gene>